<proteinExistence type="predicted"/>
<evidence type="ECO:0000313" key="1">
    <source>
        <dbReference type="RefSeq" id="XP_016977348.1"/>
    </source>
</evidence>
<dbReference type="AlphaFoldDB" id="A0A6P4EQQ3"/>
<dbReference type="PANTHER" id="PTHR20929:SF11">
    <property type="entry name" value="DYNEIN AXONEMAL INTERMEDIATE CHAIN 7"/>
    <property type="match status" value="1"/>
</dbReference>
<reference evidence="1" key="1">
    <citation type="submission" date="2025-08" db="UniProtKB">
        <authorList>
            <consortium name="RefSeq"/>
        </authorList>
    </citation>
    <scope>IDENTIFICATION</scope>
</reference>
<dbReference type="InterPro" id="IPR023247">
    <property type="entry name" value="IC97/Dnai7-like"/>
</dbReference>
<dbReference type="GO" id="GO:0048487">
    <property type="term" value="F:beta-tubulin binding"/>
    <property type="evidence" value="ECO:0007669"/>
    <property type="project" value="TreeGrafter"/>
</dbReference>
<dbReference type="RefSeq" id="XP_016977348.1">
    <property type="nucleotide sequence ID" value="XM_017121859.1"/>
</dbReference>
<protein>
    <submittedName>
        <fullName evidence="1">Uncharacterized protein LOC108043246</fullName>
    </submittedName>
</protein>
<accession>A0A6P4EQQ3</accession>
<feature type="non-terminal residue" evidence="1">
    <location>
        <position position="165"/>
    </location>
</feature>
<organism evidence="1">
    <name type="scientific">Drosophila rhopaloa</name>
    <name type="common">Fruit fly</name>
    <dbReference type="NCBI Taxonomy" id="1041015"/>
    <lineage>
        <taxon>Eukaryota</taxon>
        <taxon>Metazoa</taxon>
        <taxon>Ecdysozoa</taxon>
        <taxon>Arthropoda</taxon>
        <taxon>Hexapoda</taxon>
        <taxon>Insecta</taxon>
        <taxon>Pterygota</taxon>
        <taxon>Neoptera</taxon>
        <taxon>Endopterygota</taxon>
        <taxon>Diptera</taxon>
        <taxon>Brachycera</taxon>
        <taxon>Muscomorpha</taxon>
        <taxon>Ephydroidea</taxon>
        <taxon>Drosophilidae</taxon>
        <taxon>Drosophila</taxon>
        <taxon>Sophophora</taxon>
    </lineage>
</organism>
<dbReference type="PANTHER" id="PTHR20929">
    <property type="entry name" value="LUNG ADENOMA SUSCEPTIBILITY 1-RELATED"/>
    <property type="match status" value="1"/>
</dbReference>
<dbReference type="OrthoDB" id="7737418at2759"/>
<dbReference type="GO" id="GO:0008017">
    <property type="term" value="F:microtubule binding"/>
    <property type="evidence" value="ECO:0007669"/>
    <property type="project" value="TreeGrafter"/>
</dbReference>
<gene>
    <name evidence="1" type="primary">LOC108043246</name>
</gene>
<name>A0A6P4EQQ3_DRORH</name>
<sequence>MKQTLNNTAHCRFFTEVELEIDELFNRLTYRVLKMQNTYMDSEDGKVATWSYKCKPWEMDMWGLLNVPIIFEQLELPVMLAEFKATGVEVQIPKSVLKDCVTIRSIHTDFDNISQNAKSFETTISTSLNYPTAGIVNIEDSVLNEWLMQQDIQEETLTLMLTRRQ</sequence>